<dbReference type="InterPro" id="IPR001126">
    <property type="entry name" value="UmuC"/>
</dbReference>
<evidence type="ECO:0000313" key="9">
    <source>
        <dbReference type="Proteomes" id="UP001419084"/>
    </source>
</evidence>
<keyword evidence="2 6" id="KW-0515">Mutator protein</keyword>
<comment type="function">
    <text evidence="6">Poorly processive, error-prone DNA polymerase involved in untargeted mutagenesis. Copies undamaged DNA at stalled replication forks, which arise in vivo from mismatched or misaligned primer ends. These misaligned primers can be extended by PolIV. Exhibits no 3'-5' exonuclease (proofreading) activity. May be involved in translesional synthesis, in conjunction with the beta clamp from PolIII.</text>
</comment>
<name>A0ABQ5MC85_9FIRM</name>
<evidence type="ECO:0000256" key="1">
    <source>
        <dbReference type="ARBA" id="ARBA00010945"/>
    </source>
</evidence>
<evidence type="ECO:0000256" key="3">
    <source>
        <dbReference type="ARBA" id="ARBA00022695"/>
    </source>
</evidence>
<keyword evidence="3 6" id="KW-0548">Nucleotidyltransferase</keyword>
<dbReference type="Proteomes" id="UP001419084">
    <property type="component" value="Unassembled WGS sequence"/>
</dbReference>
<comment type="subunit">
    <text evidence="6">Monomer.</text>
</comment>
<comment type="similarity">
    <text evidence="1 6">Belongs to the DNA polymerase type-Y family.</text>
</comment>
<keyword evidence="6" id="KW-0808">Transferase</keyword>
<feature type="binding site" evidence="6">
    <location>
        <position position="145"/>
    </location>
    <ligand>
        <name>Mg(2+)</name>
        <dbReference type="ChEBI" id="CHEBI:18420"/>
    </ligand>
</feature>
<protein>
    <recommendedName>
        <fullName evidence="6">DNA polymerase IV</fullName>
        <shortName evidence="6">Pol IV</shortName>
        <ecNumber evidence="6">2.7.7.7</ecNumber>
    </recommendedName>
</protein>
<feature type="site" description="Substrate discrimination" evidence="6">
    <location>
        <position position="47"/>
    </location>
</feature>
<comment type="catalytic activity">
    <reaction evidence="6">
        <text>DNA(n) + a 2'-deoxyribonucleoside 5'-triphosphate = DNA(n+1) + diphosphate</text>
        <dbReference type="Rhea" id="RHEA:22508"/>
        <dbReference type="Rhea" id="RHEA-COMP:17339"/>
        <dbReference type="Rhea" id="RHEA-COMP:17340"/>
        <dbReference type="ChEBI" id="CHEBI:33019"/>
        <dbReference type="ChEBI" id="CHEBI:61560"/>
        <dbReference type="ChEBI" id="CHEBI:173112"/>
        <dbReference type="EC" id="2.7.7.7"/>
    </reaction>
</comment>
<dbReference type="InterPro" id="IPR036775">
    <property type="entry name" value="DNA_pol_Y-fam_lit_finger_sf"/>
</dbReference>
<dbReference type="PANTHER" id="PTHR11076">
    <property type="entry name" value="DNA REPAIR POLYMERASE UMUC / TRANSFERASE FAMILY MEMBER"/>
    <property type="match status" value="1"/>
</dbReference>
<dbReference type="EC" id="2.7.7.7" evidence="6"/>
<dbReference type="Gene3D" id="3.30.1490.100">
    <property type="entry name" value="DNA polymerase, Y-family, little finger domain"/>
    <property type="match status" value="1"/>
</dbReference>
<dbReference type="InterPro" id="IPR050116">
    <property type="entry name" value="DNA_polymerase-Y"/>
</dbReference>
<dbReference type="InterPro" id="IPR022880">
    <property type="entry name" value="DNApol_IV"/>
</dbReference>
<dbReference type="Gene3D" id="3.40.1170.60">
    <property type="match status" value="1"/>
</dbReference>
<organism evidence="8 9">
    <name type="scientific">Lacrimispora amygdalina</name>
    <dbReference type="NCBI Taxonomy" id="253257"/>
    <lineage>
        <taxon>Bacteria</taxon>
        <taxon>Bacillati</taxon>
        <taxon>Bacillota</taxon>
        <taxon>Clostridia</taxon>
        <taxon>Lachnospirales</taxon>
        <taxon>Lachnospiraceae</taxon>
        <taxon>Lacrimispora</taxon>
    </lineage>
</organism>
<dbReference type="Gene3D" id="1.10.150.20">
    <property type="entry name" value="5' to 3' exonuclease, C-terminal subdomain"/>
    <property type="match status" value="1"/>
</dbReference>
<evidence type="ECO:0000256" key="2">
    <source>
        <dbReference type="ARBA" id="ARBA00022457"/>
    </source>
</evidence>
<feature type="active site" evidence="6">
    <location>
        <position position="146"/>
    </location>
</feature>
<evidence type="ECO:0000313" key="8">
    <source>
        <dbReference type="EMBL" id="GLB32436.1"/>
    </source>
</evidence>
<comment type="caution">
    <text evidence="8">The sequence shown here is derived from an EMBL/GenBank/DDBJ whole genome shotgun (WGS) entry which is preliminary data.</text>
</comment>
<evidence type="ECO:0000259" key="7">
    <source>
        <dbReference type="PROSITE" id="PS50173"/>
    </source>
</evidence>
<dbReference type="Gene3D" id="3.30.70.270">
    <property type="match status" value="1"/>
</dbReference>
<feature type="binding site" evidence="6">
    <location>
        <position position="42"/>
    </location>
    <ligand>
        <name>Mg(2+)</name>
        <dbReference type="ChEBI" id="CHEBI:18420"/>
    </ligand>
</feature>
<dbReference type="InterPro" id="IPR017961">
    <property type="entry name" value="DNA_pol_Y-fam_little_finger"/>
</dbReference>
<evidence type="ECO:0000256" key="4">
    <source>
        <dbReference type="ARBA" id="ARBA00022763"/>
    </source>
</evidence>
<comment type="subcellular location">
    <subcellularLocation>
        <location evidence="6">Cytoplasm</location>
    </subcellularLocation>
</comment>
<proteinExistence type="inferred from homology"/>
<keyword evidence="9" id="KW-1185">Reference proteome</keyword>
<evidence type="ECO:0000256" key="5">
    <source>
        <dbReference type="ARBA" id="ARBA00022932"/>
    </source>
</evidence>
<dbReference type="HAMAP" id="MF_01113">
    <property type="entry name" value="DNApol_IV"/>
    <property type="match status" value="1"/>
</dbReference>
<keyword evidence="4 6" id="KW-0227">DNA damage</keyword>
<sequence>MKNERMYSHKKYILLFPLLIEHTFGYHILRGEHMNRVIFHIDVNSAFLSWEAVYRLKHLSGNLDLRLVPSAVGGDVTMRHGIILAKSIPAKKYGIHTGQSVTEALQKCPGLLLVPPNYNLYQRSSDAFIRILKEYSPTVEQYSIDEAYMDMTGMEALFGEPGDAALEIGKRIREELGFTVNIGIADNKVLAKMASDFKKPDRVHTLWTGEIREKLWPLPVSDLFFVGRATFRKLGQLGIKTIGDLAGTDPGLVKSHFGKMGEVIWGFAHGLDFSAVEPVPPPNKGYGNSTTIAFDVTEREHAHLVLLSLAETLAARLRSDKVRAGVLSVGIKDWDFHYYSHQAPLSSPTNITEEIFKTACRVFDEAWDELPVRHLGIHTSQITKGSERQLGLFDTGDYERLERLDRTVDEIRKRFGNDSIIRASFLTSPQNGPAWCLDHMGGGISREKRTVDYSRQTIL</sequence>
<keyword evidence="6" id="KW-0460">Magnesium</keyword>
<keyword evidence="5 6" id="KW-0239">DNA-directed DNA polymerase</keyword>
<feature type="domain" description="UmuC" evidence="7">
    <location>
        <begin position="38"/>
        <end position="227"/>
    </location>
</feature>
<comment type="cofactor">
    <cofactor evidence="6">
        <name>Mg(2+)</name>
        <dbReference type="ChEBI" id="CHEBI:18420"/>
    </cofactor>
    <text evidence="6">Binds 2 magnesium ions per subunit.</text>
</comment>
<dbReference type="Pfam" id="PF11799">
    <property type="entry name" value="IMS_C"/>
    <property type="match status" value="1"/>
</dbReference>
<dbReference type="InterPro" id="IPR043128">
    <property type="entry name" value="Rev_trsase/Diguanyl_cyclase"/>
</dbReference>
<keyword evidence="6" id="KW-0234">DNA repair</keyword>
<keyword evidence="6" id="KW-0238">DNA-binding</keyword>
<dbReference type="PROSITE" id="PS50173">
    <property type="entry name" value="UMUC"/>
    <property type="match status" value="1"/>
</dbReference>
<dbReference type="EMBL" id="BRPJ01000096">
    <property type="protein sequence ID" value="GLB32436.1"/>
    <property type="molecule type" value="Genomic_DNA"/>
</dbReference>
<dbReference type="Pfam" id="PF00817">
    <property type="entry name" value="IMS"/>
    <property type="match status" value="1"/>
</dbReference>
<keyword evidence="6" id="KW-0479">Metal-binding</keyword>
<evidence type="ECO:0000256" key="6">
    <source>
        <dbReference type="HAMAP-Rule" id="MF_01113"/>
    </source>
</evidence>
<accession>A0ABQ5MC85</accession>
<keyword evidence="6" id="KW-0235">DNA replication</keyword>
<dbReference type="SUPFAM" id="SSF100879">
    <property type="entry name" value="Lesion bypass DNA polymerase (Y-family), little finger domain"/>
    <property type="match status" value="1"/>
</dbReference>
<reference evidence="8 9" key="1">
    <citation type="journal article" date="2024" name="Int. J. Syst. Evol. Microbiol.">
        <title>Lacrimispora brassicae sp. nov. isolated from fermented cabbage, and proposal of Clostridium indicum Gundawar et al. 2019 and Clostridium methoxybenzovorans Mechichi et al. 1999 as heterotypic synonyms of Lacrimispora amygdalina (Parshina et al. 2003) Haas and Blanchard 2020 and Lacrimispora indolis (McClung and McCoy 1957) Haas and Blanchard 2020, respectively.</title>
        <authorList>
            <person name="Kobayashi H."/>
            <person name="Tanizawa Y."/>
            <person name="Sakamoto M."/>
            <person name="Ohkuma M."/>
            <person name="Tohno M."/>
        </authorList>
    </citation>
    <scope>NUCLEOTIDE SEQUENCE [LARGE SCALE GENOMIC DNA]</scope>
    <source>
        <strain evidence="8 9">DSM 12857</strain>
    </source>
</reference>
<keyword evidence="6" id="KW-0963">Cytoplasm</keyword>
<gene>
    <name evidence="6" type="primary">dinB</name>
    <name evidence="8" type="ORF">LAD12857_43590</name>
</gene>
<dbReference type="InterPro" id="IPR043502">
    <property type="entry name" value="DNA/RNA_pol_sf"/>
</dbReference>
<dbReference type="SUPFAM" id="SSF56672">
    <property type="entry name" value="DNA/RNA polymerases"/>
    <property type="match status" value="1"/>
</dbReference>
<dbReference type="PANTHER" id="PTHR11076:SF35">
    <property type="entry name" value="DNA REPAIR PROTEIN HOMOLOG YOBH"/>
    <property type="match status" value="1"/>
</dbReference>
<dbReference type="CDD" id="cd03586">
    <property type="entry name" value="PolY_Pol_IV_kappa"/>
    <property type="match status" value="1"/>
</dbReference>